<dbReference type="Pfam" id="PF00487">
    <property type="entry name" value="FA_desaturase"/>
    <property type="match status" value="1"/>
</dbReference>
<dbReference type="RefSeq" id="WP_085869491.1">
    <property type="nucleotide sequence ID" value="NZ_FWFQ01000024.1"/>
</dbReference>
<dbReference type="Proteomes" id="UP000193409">
    <property type="component" value="Unassembled WGS sequence"/>
</dbReference>
<evidence type="ECO:0000313" key="3">
    <source>
        <dbReference type="Proteomes" id="UP000193409"/>
    </source>
</evidence>
<dbReference type="OrthoDB" id="784276at2"/>
<dbReference type="EMBL" id="FWFQ01000024">
    <property type="protein sequence ID" value="SLN56811.1"/>
    <property type="molecule type" value="Genomic_DNA"/>
</dbReference>
<protein>
    <submittedName>
        <fullName evidence="2">Fatty acid desaturase</fullName>
    </submittedName>
</protein>
<organism evidence="2 3">
    <name type="scientific">Pseudoruegeria aquimaris</name>
    <dbReference type="NCBI Taxonomy" id="393663"/>
    <lineage>
        <taxon>Bacteria</taxon>
        <taxon>Pseudomonadati</taxon>
        <taxon>Pseudomonadota</taxon>
        <taxon>Alphaproteobacteria</taxon>
        <taxon>Rhodobacterales</taxon>
        <taxon>Roseobacteraceae</taxon>
        <taxon>Pseudoruegeria</taxon>
    </lineage>
</organism>
<keyword evidence="3" id="KW-1185">Reference proteome</keyword>
<name>A0A1Y5T665_9RHOB</name>
<dbReference type="AlphaFoldDB" id="A0A1Y5T665"/>
<feature type="domain" description="Fatty acid desaturase" evidence="1">
    <location>
        <begin position="39"/>
        <end position="275"/>
    </location>
</feature>
<proteinExistence type="predicted"/>
<sequence length="304" mass="34138">MAEPRRRHAGVEWITLATLAGCYGTWALAVFWLSGISLPAGVLLAAVAIALHSSLQHEALHGHPFRSERLNAALVYPAIGLFVPYGRFRDTHLAHHRDAALTDPYDDPESNYLAAEAWGRLCGLRRALFTVNNTLLGRMLIGPALGQACFMLRDLRAWRSGQPGIAPAWAGHAVSAVAVLWCVAQFSPMPLWAYGLAAYGGLSILKIRTFLEHQAHEKARARTVIIEDRGLLAFLFLNNNLHVVHHMHPRVAWYHLPALYRKHRAHYLRVNEGYRYASYAEVLRRYLLRRKDPVIHPLIGHPGE</sequence>
<evidence type="ECO:0000259" key="1">
    <source>
        <dbReference type="Pfam" id="PF00487"/>
    </source>
</evidence>
<dbReference type="GO" id="GO:0006629">
    <property type="term" value="P:lipid metabolic process"/>
    <property type="evidence" value="ECO:0007669"/>
    <property type="project" value="InterPro"/>
</dbReference>
<accession>A0A1Y5T665</accession>
<evidence type="ECO:0000313" key="2">
    <source>
        <dbReference type="EMBL" id="SLN56811.1"/>
    </source>
</evidence>
<dbReference type="CDD" id="cd03509">
    <property type="entry name" value="DesA_FADS-like"/>
    <property type="match status" value="1"/>
</dbReference>
<dbReference type="InterPro" id="IPR005804">
    <property type="entry name" value="FA_desaturase_dom"/>
</dbReference>
<gene>
    <name evidence="2" type="ORF">PSA7680_02956</name>
</gene>
<reference evidence="2 3" key="1">
    <citation type="submission" date="2017-03" db="EMBL/GenBank/DDBJ databases">
        <authorList>
            <person name="Afonso C.L."/>
            <person name="Miller P.J."/>
            <person name="Scott M.A."/>
            <person name="Spackman E."/>
            <person name="Goraichik I."/>
            <person name="Dimitrov K.M."/>
            <person name="Suarez D.L."/>
            <person name="Swayne D.E."/>
        </authorList>
    </citation>
    <scope>NUCLEOTIDE SEQUENCE [LARGE SCALE GENOMIC DNA]</scope>
    <source>
        <strain evidence="2 3">CECT 7680</strain>
    </source>
</reference>